<protein>
    <recommendedName>
        <fullName evidence="5">Coiled-coil domain-containing protein 177</fullName>
    </recommendedName>
</protein>
<dbReference type="Proteomes" id="UP000678393">
    <property type="component" value="Unassembled WGS sequence"/>
</dbReference>
<evidence type="ECO:0008006" key="5">
    <source>
        <dbReference type="Google" id="ProtNLM"/>
    </source>
</evidence>
<feature type="compositionally biased region" description="Polar residues" evidence="2">
    <location>
        <begin position="158"/>
        <end position="169"/>
    </location>
</feature>
<sequence>FKVRIDLNNLEDVKFENSKYVLTSPRSLDACSRLNVKPVELLYKPLSEFQEELLPQDIPLRTIYAIYDENEQIRQQKLRLCREERSRIMSEEPEVDKLGNKVYKSPASPGRYCSHLSLRHYKVKNILCVDNESWKLHREVVSKKEKSPTRSRQRLKTRPQSSDGKQIQRCSSSITLGKQTRFRCGSAPDVSYKLPARDEKILKLMQGRREEECKDLEIREHAHRLWEDQRRREEALRTNAENKRRELLAMENQIKNMHRLEAEEKRVQEEERERELKKRDIHNSQLHAESLLINQLHLRELQMADKIRKEAVKKEIQEINMKTKDKTDDAEKQLLLAKHIIDEESANERKEMKIHHESLKTFLHNRQEREKYEKRLQFLKNQEAENNALLKSAMEDRLTHASQKLSEILEQRNRQIAQQKQEEQAKLQKAQRTQKILEAEMEAWRSDLLQQEKMMEDRAIDVVNRSIELKSFQARKKRIVKELEQKKNISRLQKDDEKYRRSLERSLLLKDRKIEDLIDSKQKVIAQTRAVAQLSQTLRDDIKGKYDSDTFDKKILEAQLYANLNREHRTQSPAGKNRSSVQFC</sequence>
<dbReference type="EMBL" id="CAJHNH020005024">
    <property type="protein sequence ID" value="CAG5132029.1"/>
    <property type="molecule type" value="Genomic_DNA"/>
</dbReference>
<dbReference type="PANTHER" id="PTHR33663">
    <property type="entry name" value="COILED-COIL DOMAIN-CONTAINING PROTEIN 177"/>
    <property type="match status" value="1"/>
</dbReference>
<feature type="non-terminal residue" evidence="3">
    <location>
        <position position="584"/>
    </location>
</feature>
<feature type="region of interest" description="Disordered" evidence="2">
    <location>
        <begin position="142"/>
        <end position="169"/>
    </location>
</feature>
<organism evidence="3 4">
    <name type="scientific">Candidula unifasciata</name>
    <dbReference type="NCBI Taxonomy" id="100452"/>
    <lineage>
        <taxon>Eukaryota</taxon>
        <taxon>Metazoa</taxon>
        <taxon>Spiralia</taxon>
        <taxon>Lophotrochozoa</taxon>
        <taxon>Mollusca</taxon>
        <taxon>Gastropoda</taxon>
        <taxon>Heterobranchia</taxon>
        <taxon>Euthyneura</taxon>
        <taxon>Panpulmonata</taxon>
        <taxon>Eupulmonata</taxon>
        <taxon>Stylommatophora</taxon>
        <taxon>Helicina</taxon>
        <taxon>Helicoidea</taxon>
        <taxon>Geomitridae</taxon>
        <taxon>Candidula</taxon>
    </lineage>
</organism>
<name>A0A8S3ZRE9_9EUPU</name>
<keyword evidence="4" id="KW-1185">Reference proteome</keyword>
<feature type="coiled-coil region" evidence="1">
    <location>
        <begin position="362"/>
        <end position="489"/>
    </location>
</feature>
<evidence type="ECO:0000313" key="4">
    <source>
        <dbReference type="Proteomes" id="UP000678393"/>
    </source>
</evidence>
<accession>A0A8S3ZRE9</accession>
<gene>
    <name evidence="3" type="ORF">CUNI_LOCUS17587</name>
</gene>
<dbReference type="OrthoDB" id="200110at2759"/>
<evidence type="ECO:0000256" key="1">
    <source>
        <dbReference type="SAM" id="Coils"/>
    </source>
</evidence>
<dbReference type="InterPro" id="IPR029090">
    <property type="entry name" value="DUF4659"/>
</dbReference>
<dbReference type="Pfam" id="PF15558">
    <property type="entry name" value="DUF4659"/>
    <property type="match status" value="1"/>
</dbReference>
<reference evidence="3" key="1">
    <citation type="submission" date="2021-04" db="EMBL/GenBank/DDBJ databases">
        <authorList>
            <consortium name="Molecular Ecology Group"/>
        </authorList>
    </citation>
    <scope>NUCLEOTIDE SEQUENCE</scope>
</reference>
<dbReference type="AlphaFoldDB" id="A0A8S3ZRE9"/>
<dbReference type="PANTHER" id="PTHR33663:SF2">
    <property type="entry name" value="COILED-COIL DOMAIN-CONTAINING PROTEIN 177"/>
    <property type="match status" value="1"/>
</dbReference>
<evidence type="ECO:0000313" key="3">
    <source>
        <dbReference type="EMBL" id="CAG5132029.1"/>
    </source>
</evidence>
<proteinExistence type="predicted"/>
<evidence type="ECO:0000256" key="2">
    <source>
        <dbReference type="SAM" id="MobiDB-lite"/>
    </source>
</evidence>
<comment type="caution">
    <text evidence="3">The sequence shown here is derived from an EMBL/GenBank/DDBJ whole genome shotgun (WGS) entry which is preliminary data.</text>
</comment>
<feature type="coiled-coil region" evidence="1">
    <location>
        <begin position="230"/>
        <end position="280"/>
    </location>
</feature>
<keyword evidence="1" id="KW-0175">Coiled coil</keyword>